<dbReference type="Proteomes" id="UP000612329">
    <property type="component" value="Unassembled WGS sequence"/>
</dbReference>
<comment type="caution">
    <text evidence="1">The sequence shown here is derived from an EMBL/GenBank/DDBJ whole genome shotgun (WGS) entry which is preliminary data.</text>
</comment>
<keyword evidence="2" id="KW-1185">Reference proteome</keyword>
<accession>A0A8J3FJ49</accession>
<dbReference type="EMBL" id="BMNR01000005">
    <property type="protein sequence ID" value="GGK27745.1"/>
    <property type="molecule type" value="Genomic_DNA"/>
</dbReference>
<reference evidence="1" key="1">
    <citation type="journal article" date="2014" name="Int. J. Syst. Evol. Microbiol.">
        <title>Complete genome sequence of Corynebacterium casei LMG S-19264T (=DSM 44701T), isolated from a smear-ripened cheese.</title>
        <authorList>
            <consortium name="US DOE Joint Genome Institute (JGI-PGF)"/>
            <person name="Walter F."/>
            <person name="Albersmeier A."/>
            <person name="Kalinowski J."/>
            <person name="Ruckert C."/>
        </authorList>
    </citation>
    <scope>NUCLEOTIDE SEQUENCE</scope>
    <source>
        <strain evidence="1">JCM 12862</strain>
    </source>
</reference>
<sequence>MLLFKIVLVFNGFEALIDAVCYHFSRKKPPSPIKPTDLSRKNPVLDGVCPYLLWFVDMDVKSLFPKPDFLLKNPLSPVKPMNFLLKNEIFG</sequence>
<evidence type="ECO:0000313" key="1">
    <source>
        <dbReference type="EMBL" id="GGK27745.1"/>
    </source>
</evidence>
<evidence type="ECO:0000313" key="2">
    <source>
        <dbReference type="Proteomes" id="UP000612329"/>
    </source>
</evidence>
<name>A0A8J3FJ49_9FLAO</name>
<organism evidence="1 2">
    <name type="scientific">Yeosuana aromativorans</name>
    <dbReference type="NCBI Taxonomy" id="288019"/>
    <lineage>
        <taxon>Bacteria</taxon>
        <taxon>Pseudomonadati</taxon>
        <taxon>Bacteroidota</taxon>
        <taxon>Flavobacteriia</taxon>
        <taxon>Flavobacteriales</taxon>
        <taxon>Flavobacteriaceae</taxon>
        <taxon>Yeosuana</taxon>
    </lineage>
</organism>
<proteinExistence type="predicted"/>
<protein>
    <submittedName>
        <fullName evidence="1">Uncharacterized protein</fullName>
    </submittedName>
</protein>
<dbReference type="AlphaFoldDB" id="A0A8J3FJ49"/>
<dbReference type="RefSeq" id="WP_188653129.1">
    <property type="nucleotide sequence ID" value="NZ_BMNR01000005.1"/>
</dbReference>
<reference evidence="1" key="2">
    <citation type="submission" date="2020-09" db="EMBL/GenBank/DDBJ databases">
        <authorList>
            <person name="Sun Q."/>
            <person name="Ohkuma M."/>
        </authorList>
    </citation>
    <scope>NUCLEOTIDE SEQUENCE</scope>
    <source>
        <strain evidence="1">JCM 12862</strain>
    </source>
</reference>
<gene>
    <name evidence="1" type="ORF">GCM10007962_22510</name>
</gene>